<dbReference type="SMART" id="SM00487">
    <property type="entry name" value="DEXDc"/>
    <property type="match status" value="1"/>
</dbReference>
<dbReference type="EMBL" id="MN081869">
    <property type="protein sequence ID" value="QEA08182.1"/>
    <property type="molecule type" value="Genomic_DNA"/>
</dbReference>
<reference evidence="2" key="1">
    <citation type="journal article" date="2019" name="Viruses">
        <title>Detection and Characterization of Invertebrate Iridoviruses Found in Reptiles and Prey Insects in Europe over the Past Two Decades.</title>
        <authorList>
            <person name="Papp T."/>
            <person name="Marschang R.E."/>
        </authorList>
    </citation>
    <scope>NUCLEOTIDE SEQUENCE</scope>
    <source>
        <strain evidence="2">Liz-CrIV</strain>
    </source>
</reference>
<dbReference type="Pfam" id="PF00176">
    <property type="entry name" value="SNF2-rel_dom"/>
    <property type="match status" value="1"/>
</dbReference>
<dbReference type="InterPro" id="IPR014001">
    <property type="entry name" value="Helicase_ATP-bd"/>
</dbReference>
<name>A0A5B8RK66_9VIRU</name>
<dbReference type="InterPro" id="IPR027417">
    <property type="entry name" value="P-loop_NTPase"/>
</dbReference>
<organism evidence="2">
    <name type="scientific">Iridovirus Liz-CrIV</name>
    <dbReference type="NCBI Taxonomy" id="2594309"/>
    <lineage>
        <taxon>Viruses</taxon>
        <taxon>Varidnaviria</taxon>
        <taxon>Bamfordvirae</taxon>
        <taxon>Nucleocytoviricota</taxon>
        <taxon>Megaviricetes</taxon>
        <taxon>Pimascovirales</taxon>
        <taxon>Pimascovirales incertae sedis</taxon>
        <taxon>Iridoviridae</taxon>
    </lineage>
</organism>
<dbReference type="SUPFAM" id="SSF52540">
    <property type="entry name" value="P-loop containing nucleoside triphosphate hydrolases"/>
    <property type="match status" value="2"/>
</dbReference>
<dbReference type="InterPro" id="IPR000330">
    <property type="entry name" value="SNF2_N"/>
</dbReference>
<feature type="domain" description="Helicase ATP-binding" evidence="1">
    <location>
        <begin position="67"/>
        <end position="273"/>
    </location>
</feature>
<accession>A0A5B8RK66</accession>
<dbReference type="PROSITE" id="PS51192">
    <property type="entry name" value="HELICASE_ATP_BIND_1"/>
    <property type="match status" value="1"/>
</dbReference>
<sequence length="1166" mass="134884">MEFKLEDFFPLYPESLSNNSKTRFEIGSLDVINTLKEFTDNRLDAIEILPTKPGEATKHQIVIRRLLSGYTQFDALLLVHEMGTGKTCSAIQAIEQNLIESNNGLFLRAVQTTEGIDDFNFNKNCNNNYGPGLDGAVILTRGKTLMNNFMDELVNRCSTNYSNGNRNEISKTSKKIFSKFYSFYTFEIFAKTVKKMRSSEIVKKFNNKIIVIDEAHNLRLSDVKVNYEKIDVYGEVHRFIHLLTNKKVLLLTGTPMKDGPQEIASLMNLILPLTQQMPTNKNFLKEYFPSTEAPKETYELGDEEEFLKSGGEEMKNIKKFKAQVYGCVSFLKAMDSKVLKVMVGERMGSLKHYKVVPEYMSTFQSKAYVSAYLQDKRERGIYNNSRQASRFVFPDGTYGAEGFQNYIIEKRGRGGKIFRLSPSLRKEIEKRSSFKSVHTLTDEQKEFLYLQNINEYSAEYAYIIKSILNATRNGELSIVYNDSVRGSGLIVLTLLLELFGFTRNNGTAKMKKSYGIFSNETTSVREIRALQKIFNSDENMNGNIMPVIFGSRVIAEGLTFKNVIHEHVVPHWNGSETEQVIARGWRLGSHEALIKKWEQNGQVGKKPQLNVYRHVVIPSSLLSSDLSLNNAVIASSFSRENKEIKSIDLIMYEVSEKKDIAISKVLRCLKEVAIDCQLFKKRNEKDSSFDYKRECEYEKCLYVCDDNGNNLMKNNIVNYETMYFREDVFLMFTILENHYKTRFVSTLDEITEMFFNNKVLTHSVTKQEIIQLLYQVVSNNIPIKNVYGYPCYLYENYNVYYLVDHIIPFPSSEDIFLAYYSKHPQLYVKTDSPESGKASGTNYYQSVTWFNNVLNDYYESLIPLAIKDLTTLSNSTNLVSKTQMISKQLISLPNDVQQRIIEMTVAARVLEIYCNVENTLPPLPAQLSKEWIERNQKSVFCKKKTFRTIILDHYKNYYRIDGVDSFKMAIVWFLSDIVEERAKEKCLYGSSLNLKSGYTARPLWNEWKICGKKERVRVEKERSLIKKQYETDLGYYGLWNPKNNEFCIRDIRNQTGKKDKRSIHSGKRCINWTKPALTELAAIAINIPIPNQSVLPTLEEAREEIKSNKELRNIVPKDNTDNNLLIKLVFWYKLSRNDICINLREWFDRNNLLVEDNSCGVQTKRK</sequence>
<dbReference type="PANTHER" id="PTHR10799">
    <property type="entry name" value="SNF2/RAD54 HELICASE FAMILY"/>
    <property type="match status" value="1"/>
</dbReference>
<proteinExistence type="predicted"/>
<dbReference type="Gene3D" id="3.40.50.300">
    <property type="entry name" value="P-loop containing nucleotide triphosphate hydrolases"/>
    <property type="match status" value="1"/>
</dbReference>
<dbReference type="GO" id="GO:0005524">
    <property type="term" value="F:ATP binding"/>
    <property type="evidence" value="ECO:0007669"/>
    <property type="project" value="InterPro"/>
</dbReference>
<evidence type="ECO:0000313" key="2">
    <source>
        <dbReference type="EMBL" id="QEA08182.1"/>
    </source>
</evidence>
<evidence type="ECO:0000259" key="1">
    <source>
        <dbReference type="PROSITE" id="PS51192"/>
    </source>
</evidence>
<protein>
    <submittedName>
        <fullName evidence="2">Putative nucleoside triphosphatase I</fullName>
    </submittedName>
</protein>